<sequence length="173" mass="19593">MSRILIYGNSGSGKTYLSNLIGNKVGVSPVSLDNLFWLPGGYNHKRSEENLSSLVESIKNKQEWIVEGVFGSLVEQFLSQATLLIYLDLPWVVCHKNLLSRGSESSKQLEPAHAEINFEKLLVWAEGYYSRDTENSCSYHRSLFESAQCKKVIIKDRSSFDVFLQNRRLELGG</sequence>
<reference evidence="1 2" key="1">
    <citation type="submission" date="2018-03" db="EMBL/GenBank/DDBJ databases">
        <title>Whole genome sequencing of Histamine producing bacteria.</title>
        <authorList>
            <person name="Butler K."/>
        </authorList>
    </citation>
    <scope>NUCLEOTIDE SEQUENCE [LARGE SCALE GENOMIC DNA]</scope>
    <source>
        <strain evidence="1 2">ATCC 19614</strain>
    </source>
</reference>
<evidence type="ECO:0008006" key="3">
    <source>
        <dbReference type="Google" id="ProtNLM"/>
    </source>
</evidence>
<comment type="caution">
    <text evidence="1">The sequence shown here is derived from an EMBL/GenBank/DDBJ whole genome shotgun (WGS) entry which is preliminary data.</text>
</comment>
<evidence type="ECO:0000313" key="2">
    <source>
        <dbReference type="Proteomes" id="UP000241803"/>
    </source>
</evidence>
<dbReference type="InterPro" id="IPR027417">
    <property type="entry name" value="P-loop_NTPase"/>
</dbReference>
<gene>
    <name evidence="1" type="ORF">C9J47_11510</name>
</gene>
<organism evidence="1 2">
    <name type="scientific">Photobacterium indicum</name>
    <dbReference type="NCBI Taxonomy" id="81447"/>
    <lineage>
        <taxon>Bacteria</taxon>
        <taxon>Pseudomonadati</taxon>
        <taxon>Pseudomonadota</taxon>
        <taxon>Gammaproteobacteria</taxon>
        <taxon>Vibrionales</taxon>
        <taxon>Vibrionaceae</taxon>
        <taxon>Photobacterium</taxon>
    </lineage>
</organism>
<dbReference type="Gene3D" id="3.40.50.300">
    <property type="entry name" value="P-loop containing nucleotide triphosphate hydrolases"/>
    <property type="match status" value="1"/>
</dbReference>
<dbReference type="PANTHER" id="PTHR37816">
    <property type="entry name" value="YALI0E33011P"/>
    <property type="match status" value="1"/>
</dbReference>
<dbReference type="InterPro" id="IPR052922">
    <property type="entry name" value="Cytidylate_Kinase-2"/>
</dbReference>
<name>A0A2T3L923_9GAMM</name>
<dbReference type="PANTHER" id="PTHR37816:SF2">
    <property type="entry name" value="DNA TOPOLOGY MODULATION PROTEIN FLAR-RELATED PROTEIN"/>
    <property type="match status" value="1"/>
</dbReference>
<keyword evidence="2" id="KW-1185">Reference proteome</keyword>
<dbReference type="AlphaFoldDB" id="A0A2T3L923"/>
<dbReference type="Proteomes" id="UP000241803">
    <property type="component" value="Unassembled WGS sequence"/>
</dbReference>
<accession>A0A2T3L923</accession>
<dbReference type="EMBL" id="PYOC01000003">
    <property type="protein sequence ID" value="PSV47497.1"/>
    <property type="molecule type" value="Genomic_DNA"/>
</dbReference>
<protein>
    <recommendedName>
        <fullName evidence="3">AAA family ATPase</fullName>
    </recommendedName>
</protein>
<dbReference type="SUPFAM" id="SSF52540">
    <property type="entry name" value="P-loop containing nucleoside triphosphate hydrolases"/>
    <property type="match status" value="1"/>
</dbReference>
<dbReference type="RefSeq" id="WP_107253666.1">
    <property type="nucleotide sequence ID" value="NZ_PYOC01000003.1"/>
</dbReference>
<evidence type="ECO:0000313" key="1">
    <source>
        <dbReference type="EMBL" id="PSV47497.1"/>
    </source>
</evidence>
<proteinExistence type="predicted"/>